<evidence type="ECO:0000256" key="3">
    <source>
        <dbReference type="ARBA" id="ARBA00022448"/>
    </source>
</evidence>
<evidence type="ECO:0000256" key="8">
    <source>
        <dbReference type="ARBA" id="ARBA00023136"/>
    </source>
</evidence>
<evidence type="ECO:0000256" key="5">
    <source>
        <dbReference type="ARBA" id="ARBA00022519"/>
    </source>
</evidence>
<feature type="transmembrane region" description="Helical" evidence="11">
    <location>
        <begin position="94"/>
        <end position="117"/>
    </location>
</feature>
<dbReference type="PANTHER" id="PTHR32196">
    <property type="entry name" value="ABC TRANSPORTER PERMEASE PROTEIN YPHD-RELATED-RELATED"/>
    <property type="match status" value="1"/>
</dbReference>
<dbReference type="AlphaFoldDB" id="A0A963YXL7"/>
<dbReference type="GO" id="GO:0005886">
    <property type="term" value="C:plasma membrane"/>
    <property type="evidence" value="ECO:0007669"/>
    <property type="project" value="UniProtKB-SubCell"/>
</dbReference>
<keyword evidence="3" id="KW-0813">Transport</keyword>
<feature type="transmembrane region" description="Helical" evidence="11">
    <location>
        <begin position="250"/>
        <end position="283"/>
    </location>
</feature>
<evidence type="ECO:0000256" key="4">
    <source>
        <dbReference type="ARBA" id="ARBA00022475"/>
    </source>
</evidence>
<feature type="transmembrane region" description="Helical" evidence="11">
    <location>
        <begin position="44"/>
        <end position="63"/>
    </location>
</feature>
<evidence type="ECO:0000256" key="9">
    <source>
        <dbReference type="ARBA" id="ARBA00025439"/>
    </source>
</evidence>
<feature type="transmembrane region" description="Helical" evidence="11">
    <location>
        <begin position="159"/>
        <end position="185"/>
    </location>
</feature>
<keyword evidence="7 11" id="KW-1133">Transmembrane helix</keyword>
<keyword evidence="6 11" id="KW-0812">Transmembrane</keyword>
<dbReference type="GO" id="GO:0022857">
    <property type="term" value="F:transmembrane transporter activity"/>
    <property type="evidence" value="ECO:0007669"/>
    <property type="project" value="InterPro"/>
</dbReference>
<comment type="subunit">
    <text evidence="2">The complex is composed of two ATP-binding proteins (LsrA), two transmembrane proteins (LsrC and LsrD) and a solute-binding protein (LsrB).</text>
</comment>
<evidence type="ECO:0000256" key="1">
    <source>
        <dbReference type="ARBA" id="ARBA00004651"/>
    </source>
</evidence>
<evidence type="ECO:0000313" key="12">
    <source>
        <dbReference type="EMBL" id="MCB8878959.1"/>
    </source>
</evidence>
<dbReference type="RefSeq" id="WP_227305347.1">
    <property type="nucleotide sequence ID" value="NZ_JAESVA010000001.1"/>
</dbReference>
<name>A0A963YXL7_9PROT</name>
<accession>A0A963YXL7</accession>
<dbReference type="PANTHER" id="PTHR32196:SF29">
    <property type="entry name" value="AUTOINDUCER 2 IMPORT SYSTEM PERMEASE PROTEIN LSRC"/>
    <property type="match status" value="1"/>
</dbReference>
<keyword evidence="13" id="KW-1185">Reference proteome</keyword>
<keyword evidence="8 11" id="KW-0472">Membrane</keyword>
<comment type="function">
    <text evidence="9">Part of the ABC transporter complex LsrABCD involved in autoinducer 2 (AI-2) import. Probably responsible for the translocation of the substrate across the membrane.</text>
</comment>
<dbReference type="CDD" id="cd06579">
    <property type="entry name" value="TM_PBP1_transp_AraH_like"/>
    <property type="match status" value="1"/>
</dbReference>
<feature type="transmembrane region" description="Helical" evidence="11">
    <location>
        <begin position="15"/>
        <end position="37"/>
    </location>
</feature>
<evidence type="ECO:0000256" key="6">
    <source>
        <dbReference type="ARBA" id="ARBA00022692"/>
    </source>
</evidence>
<sequence>MLKLIGVRRGLPHEVGLGLLTLLLLALVTIAFPRFLVIDNLKSLVDDTALLIMLAVGEMFVLLTRGVDLSVAANAALTGMVVALFNAHYPGAGILPVLVIAIVMGAALGLFNGLLVWKVRIPSIVVTLGTLSVYRGCVYLVSGGAWVNSGQMSPFFLSFVRFPILGISVLSWIGLLVAVLAWLFLRYTVSGRNLYAAGNNPNAAGYAGIDVGRMQCLAFVLSGAIAGLAGYLWVARFAVAYTDVASGFELQVIAACVIGGVSITGGVGGVVGVVIGGLFLGIIKNALPVVGISPFFQMAVSGFVITVAVILNAGSYRKNHGRKILERAEASS</sequence>
<dbReference type="Pfam" id="PF02653">
    <property type="entry name" value="BPD_transp_2"/>
    <property type="match status" value="1"/>
</dbReference>
<keyword evidence="5" id="KW-0997">Cell inner membrane</keyword>
<organism evidence="12 13">
    <name type="scientific">Acidisoma cellulosilyticum</name>
    <dbReference type="NCBI Taxonomy" id="2802395"/>
    <lineage>
        <taxon>Bacteria</taxon>
        <taxon>Pseudomonadati</taxon>
        <taxon>Pseudomonadota</taxon>
        <taxon>Alphaproteobacteria</taxon>
        <taxon>Acetobacterales</taxon>
        <taxon>Acidocellaceae</taxon>
        <taxon>Acidisoma</taxon>
    </lineage>
</organism>
<evidence type="ECO:0000256" key="2">
    <source>
        <dbReference type="ARBA" id="ARBA00011262"/>
    </source>
</evidence>
<proteinExistence type="predicted"/>
<comment type="subcellular location">
    <subcellularLocation>
        <location evidence="1">Cell membrane</location>
        <topology evidence="1">Multi-pass membrane protein</topology>
    </subcellularLocation>
</comment>
<evidence type="ECO:0000256" key="7">
    <source>
        <dbReference type="ARBA" id="ARBA00022989"/>
    </source>
</evidence>
<dbReference type="Proteomes" id="UP000721844">
    <property type="component" value="Unassembled WGS sequence"/>
</dbReference>
<comment type="caution">
    <text evidence="12">The sequence shown here is derived from an EMBL/GenBank/DDBJ whole genome shotgun (WGS) entry which is preliminary data.</text>
</comment>
<dbReference type="EMBL" id="JAESVA010000001">
    <property type="protein sequence ID" value="MCB8878959.1"/>
    <property type="molecule type" value="Genomic_DNA"/>
</dbReference>
<feature type="transmembrane region" description="Helical" evidence="11">
    <location>
        <begin position="217"/>
        <end position="238"/>
    </location>
</feature>
<dbReference type="InterPro" id="IPR001851">
    <property type="entry name" value="ABC_transp_permease"/>
</dbReference>
<evidence type="ECO:0000313" key="13">
    <source>
        <dbReference type="Proteomes" id="UP000721844"/>
    </source>
</evidence>
<keyword evidence="4" id="KW-1003">Cell membrane</keyword>
<gene>
    <name evidence="12" type="ORF">ACELLULO517_01845</name>
</gene>
<feature type="transmembrane region" description="Helical" evidence="11">
    <location>
        <begin position="295"/>
        <end position="314"/>
    </location>
</feature>
<feature type="transmembrane region" description="Helical" evidence="11">
    <location>
        <begin position="123"/>
        <end position="147"/>
    </location>
</feature>
<protein>
    <recommendedName>
        <fullName evidence="10">Autoinducer 2 import system permease protein LsrC</fullName>
    </recommendedName>
</protein>
<reference evidence="12 13" key="1">
    <citation type="journal article" date="2021" name="Microorganisms">
        <title>Acidisoma silvae sp. nov. and Acidisomacellulosilytica sp. nov., Two Acidophilic Bacteria Isolated from Decaying Wood, Hydrolyzing Cellulose and Producing Poly-3-hydroxybutyrate.</title>
        <authorList>
            <person name="Mieszkin S."/>
            <person name="Pouder E."/>
            <person name="Uroz S."/>
            <person name="Simon-Colin C."/>
            <person name="Alain K."/>
        </authorList>
    </citation>
    <scope>NUCLEOTIDE SEQUENCE [LARGE SCALE GENOMIC DNA]</scope>
    <source>
        <strain evidence="12 13">HW T5.17</strain>
    </source>
</reference>
<evidence type="ECO:0000256" key="11">
    <source>
        <dbReference type="SAM" id="Phobius"/>
    </source>
</evidence>
<evidence type="ECO:0000256" key="10">
    <source>
        <dbReference type="ARBA" id="ARBA00039382"/>
    </source>
</evidence>